<dbReference type="EMBL" id="BARW01039974">
    <property type="protein sequence ID" value="GAJ23877.1"/>
    <property type="molecule type" value="Genomic_DNA"/>
</dbReference>
<proteinExistence type="predicted"/>
<evidence type="ECO:0000313" key="1">
    <source>
        <dbReference type="EMBL" id="GAJ23877.1"/>
    </source>
</evidence>
<protein>
    <submittedName>
        <fullName evidence="1">Uncharacterized protein</fullName>
    </submittedName>
</protein>
<reference evidence="1" key="1">
    <citation type="journal article" date="2014" name="Front. Microbiol.">
        <title>High frequency of phylogenetically diverse reductive dehalogenase-homologous genes in deep subseafloor sedimentary metagenomes.</title>
        <authorList>
            <person name="Kawai M."/>
            <person name="Futagami T."/>
            <person name="Toyoda A."/>
            <person name="Takaki Y."/>
            <person name="Nishi S."/>
            <person name="Hori S."/>
            <person name="Arai W."/>
            <person name="Tsubouchi T."/>
            <person name="Morono Y."/>
            <person name="Uchiyama I."/>
            <person name="Ito T."/>
            <person name="Fujiyama A."/>
            <person name="Inagaki F."/>
            <person name="Takami H."/>
        </authorList>
    </citation>
    <scope>NUCLEOTIDE SEQUENCE</scope>
    <source>
        <strain evidence="1">Expedition CK06-06</strain>
    </source>
</reference>
<sequence>FKGIGLTVKLSAGFNHIATGEVNDGIRGVVDYYKYLISYLGHYFDREVKSFHSGFDFGVDAIYSLTSHIGIGLGFSYVQWGSKSWLLLADSNPPKRLDSTPRVKALPVRLGTFVTLLIFRKINVTFNA</sequence>
<name>X1VSU1_9ZZZZ</name>
<organism evidence="1">
    <name type="scientific">marine sediment metagenome</name>
    <dbReference type="NCBI Taxonomy" id="412755"/>
    <lineage>
        <taxon>unclassified sequences</taxon>
        <taxon>metagenomes</taxon>
        <taxon>ecological metagenomes</taxon>
    </lineage>
</organism>
<comment type="caution">
    <text evidence="1">The sequence shown here is derived from an EMBL/GenBank/DDBJ whole genome shotgun (WGS) entry which is preliminary data.</text>
</comment>
<dbReference type="AlphaFoldDB" id="X1VSU1"/>
<feature type="non-terminal residue" evidence="1">
    <location>
        <position position="1"/>
    </location>
</feature>
<gene>
    <name evidence="1" type="ORF">S12H4_60647</name>
</gene>
<accession>X1VSU1</accession>